<keyword evidence="1" id="KW-1133">Transmembrane helix</keyword>
<dbReference type="EMBL" id="BAAAGF010000002">
    <property type="protein sequence ID" value="GAA0744400.1"/>
    <property type="molecule type" value="Genomic_DNA"/>
</dbReference>
<protein>
    <submittedName>
        <fullName evidence="2">Uncharacterized protein</fullName>
    </submittedName>
</protein>
<evidence type="ECO:0000313" key="2">
    <source>
        <dbReference type="EMBL" id="GAA0744400.1"/>
    </source>
</evidence>
<keyword evidence="1" id="KW-0812">Transmembrane</keyword>
<dbReference type="Proteomes" id="UP001500736">
    <property type="component" value="Unassembled WGS sequence"/>
</dbReference>
<gene>
    <name evidence="2" type="ORF">GCM10009431_18490</name>
</gene>
<evidence type="ECO:0000256" key="1">
    <source>
        <dbReference type="SAM" id="Phobius"/>
    </source>
</evidence>
<accession>A0ABN1JQ35</accession>
<keyword evidence="3" id="KW-1185">Reference proteome</keyword>
<organism evidence="2 3">
    <name type="scientific">Gaetbulibacter jejuensis</name>
    <dbReference type="NCBI Taxonomy" id="584607"/>
    <lineage>
        <taxon>Bacteria</taxon>
        <taxon>Pseudomonadati</taxon>
        <taxon>Bacteroidota</taxon>
        <taxon>Flavobacteriia</taxon>
        <taxon>Flavobacteriales</taxon>
        <taxon>Flavobacteriaceae</taxon>
        <taxon>Gaetbulibacter</taxon>
    </lineage>
</organism>
<sequence length="65" mass="7563">MLITGFNFLGTNLSINHTIPIVRRITIIAAIIIVNIVSYFYFLLKVIRKSTIFFYSQKPMQIKLD</sequence>
<keyword evidence="1" id="KW-0472">Membrane</keyword>
<comment type="caution">
    <text evidence="2">The sequence shown here is derived from an EMBL/GenBank/DDBJ whole genome shotgun (WGS) entry which is preliminary data.</text>
</comment>
<proteinExistence type="predicted"/>
<feature type="transmembrane region" description="Helical" evidence="1">
    <location>
        <begin position="21"/>
        <end position="44"/>
    </location>
</feature>
<reference evidence="2 3" key="1">
    <citation type="journal article" date="2019" name="Int. J. Syst. Evol. Microbiol.">
        <title>The Global Catalogue of Microorganisms (GCM) 10K type strain sequencing project: providing services to taxonomists for standard genome sequencing and annotation.</title>
        <authorList>
            <consortium name="The Broad Institute Genomics Platform"/>
            <consortium name="The Broad Institute Genome Sequencing Center for Infectious Disease"/>
            <person name="Wu L."/>
            <person name="Ma J."/>
        </authorList>
    </citation>
    <scope>NUCLEOTIDE SEQUENCE [LARGE SCALE GENOMIC DNA]</scope>
    <source>
        <strain evidence="2 3">JCM 15976</strain>
    </source>
</reference>
<evidence type="ECO:0000313" key="3">
    <source>
        <dbReference type="Proteomes" id="UP001500736"/>
    </source>
</evidence>
<name>A0ABN1JQ35_9FLAO</name>